<dbReference type="AlphaFoldDB" id="A0AAN4ZDS3"/>
<dbReference type="Proteomes" id="UP001328107">
    <property type="component" value="Unassembled WGS sequence"/>
</dbReference>
<gene>
    <name evidence="1" type="ORF">PMAYCL1PPCAC_05325</name>
</gene>
<feature type="non-terminal residue" evidence="1">
    <location>
        <position position="1"/>
    </location>
</feature>
<name>A0AAN4ZDS3_9BILA</name>
<comment type="caution">
    <text evidence="1">The sequence shown here is derived from an EMBL/GenBank/DDBJ whole genome shotgun (WGS) entry which is preliminary data.</text>
</comment>
<evidence type="ECO:0000313" key="1">
    <source>
        <dbReference type="EMBL" id="GMR35130.1"/>
    </source>
</evidence>
<feature type="non-terminal residue" evidence="1">
    <location>
        <position position="70"/>
    </location>
</feature>
<organism evidence="1 2">
    <name type="scientific">Pristionchus mayeri</name>
    <dbReference type="NCBI Taxonomy" id="1317129"/>
    <lineage>
        <taxon>Eukaryota</taxon>
        <taxon>Metazoa</taxon>
        <taxon>Ecdysozoa</taxon>
        <taxon>Nematoda</taxon>
        <taxon>Chromadorea</taxon>
        <taxon>Rhabditida</taxon>
        <taxon>Rhabditina</taxon>
        <taxon>Diplogasteromorpha</taxon>
        <taxon>Diplogasteroidea</taxon>
        <taxon>Neodiplogasteridae</taxon>
        <taxon>Pristionchus</taxon>
    </lineage>
</organism>
<accession>A0AAN4ZDS3</accession>
<keyword evidence="2" id="KW-1185">Reference proteome</keyword>
<protein>
    <submittedName>
        <fullName evidence="1">Uncharacterized protein</fullName>
    </submittedName>
</protein>
<proteinExistence type="predicted"/>
<sequence length="70" mass="7915">KNTPGSYELECKELYTESHISEDRKNITCVDKDECAIDPAYAETMKKVEAGQNTGSWREWMVAPKDKTSG</sequence>
<reference evidence="2" key="1">
    <citation type="submission" date="2022-10" db="EMBL/GenBank/DDBJ databases">
        <title>Genome assembly of Pristionchus species.</title>
        <authorList>
            <person name="Yoshida K."/>
            <person name="Sommer R.J."/>
        </authorList>
    </citation>
    <scope>NUCLEOTIDE SEQUENCE [LARGE SCALE GENOMIC DNA]</scope>
    <source>
        <strain evidence="2">RS5460</strain>
    </source>
</reference>
<dbReference type="EMBL" id="BTRK01000002">
    <property type="protein sequence ID" value="GMR35130.1"/>
    <property type="molecule type" value="Genomic_DNA"/>
</dbReference>
<evidence type="ECO:0000313" key="2">
    <source>
        <dbReference type="Proteomes" id="UP001328107"/>
    </source>
</evidence>
<dbReference type="Gene3D" id="2.10.25.10">
    <property type="entry name" value="Laminin"/>
    <property type="match status" value="1"/>
</dbReference>